<gene>
    <name evidence="9" type="ORF">L596_017087</name>
</gene>
<dbReference type="GO" id="GO:0015031">
    <property type="term" value="P:protein transport"/>
    <property type="evidence" value="ECO:0007669"/>
    <property type="project" value="InterPro"/>
</dbReference>
<feature type="transmembrane region" description="Helical" evidence="8">
    <location>
        <begin position="130"/>
        <end position="151"/>
    </location>
</feature>
<evidence type="ECO:0000256" key="8">
    <source>
        <dbReference type="SAM" id="Phobius"/>
    </source>
</evidence>
<evidence type="ECO:0000313" key="10">
    <source>
        <dbReference type="Proteomes" id="UP000298663"/>
    </source>
</evidence>
<evidence type="ECO:0000256" key="6">
    <source>
        <dbReference type="ARBA" id="ARBA00023180"/>
    </source>
</evidence>
<feature type="compositionally biased region" description="Polar residues" evidence="7">
    <location>
        <begin position="348"/>
        <end position="357"/>
    </location>
</feature>
<dbReference type="OrthoDB" id="10042652at2759"/>
<keyword evidence="6" id="KW-0325">Glycoprotein</keyword>
<reference evidence="9 10" key="2">
    <citation type="journal article" date="2019" name="G3 (Bethesda)">
        <title>Hybrid Assembly of the Genome of the Entomopathogenic Nematode Steinernema carpocapsae Identifies the X-Chromosome.</title>
        <authorList>
            <person name="Serra L."/>
            <person name="Macchietto M."/>
            <person name="Macias-Munoz A."/>
            <person name="McGill C.J."/>
            <person name="Rodriguez I.M."/>
            <person name="Rodriguez B."/>
            <person name="Murad R."/>
            <person name="Mortazavi A."/>
        </authorList>
    </citation>
    <scope>NUCLEOTIDE SEQUENCE [LARGE SCALE GENOMIC DNA]</scope>
    <source>
        <strain evidence="9 10">ALL</strain>
    </source>
</reference>
<feature type="transmembrane region" description="Helical" evidence="8">
    <location>
        <begin position="206"/>
        <end position="225"/>
    </location>
</feature>
<name>A0A4U5N1D2_STECR</name>
<organism evidence="9 10">
    <name type="scientific">Steinernema carpocapsae</name>
    <name type="common">Entomopathogenic nematode</name>
    <dbReference type="NCBI Taxonomy" id="34508"/>
    <lineage>
        <taxon>Eukaryota</taxon>
        <taxon>Metazoa</taxon>
        <taxon>Ecdysozoa</taxon>
        <taxon>Nematoda</taxon>
        <taxon>Chromadorea</taxon>
        <taxon>Rhabditida</taxon>
        <taxon>Tylenchina</taxon>
        <taxon>Panagrolaimomorpha</taxon>
        <taxon>Strongyloidoidea</taxon>
        <taxon>Steinernematidae</taxon>
        <taxon>Steinernema</taxon>
    </lineage>
</organism>
<reference evidence="9 10" key="1">
    <citation type="journal article" date="2015" name="Genome Biol.">
        <title>Comparative genomics of Steinernema reveals deeply conserved gene regulatory networks.</title>
        <authorList>
            <person name="Dillman A.R."/>
            <person name="Macchietto M."/>
            <person name="Porter C.F."/>
            <person name="Rogers A."/>
            <person name="Williams B."/>
            <person name="Antoshechkin I."/>
            <person name="Lee M.M."/>
            <person name="Goodwin Z."/>
            <person name="Lu X."/>
            <person name="Lewis E.E."/>
            <person name="Goodrich-Blair H."/>
            <person name="Stock S.P."/>
            <person name="Adams B.J."/>
            <person name="Sternberg P.W."/>
            <person name="Mortazavi A."/>
        </authorList>
    </citation>
    <scope>NUCLEOTIDE SEQUENCE [LARGE SCALE GENOMIC DNA]</scope>
    <source>
        <strain evidence="9 10">ALL</strain>
    </source>
</reference>
<keyword evidence="4 8" id="KW-1133">Transmembrane helix</keyword>
<evidence type="ECO:0000256" key="5">
    <source>
        <dbReference type="ARBA" id="ARBA00023136"/>
    </source>
</evidence>
<dbReference type="PANTHER" id="PTHR31158:SF1">
    <property type="entry name" value="DOXA1 FACTOR-RELATED"/>
    <property type="match status" value="1"/>
</dbReference>
<keyword evidence="3 8" id="KW-0812">Transmembrane</keyword>
<dbReference type="EMBL" id="AZBU02000005">
    <property type="protein sequence ID" value="TKR75852.1"/>
    <property type="molecule type" value="Genomic_DNA"/>
</dbReference>
<dbReference type="AlphaFoldDB" id="A0A4U5N1D2"/>
<keyword evidence="5 8" id="KW-0472">Membrane</keyword>
<dbReference type="InterPro" id="IPR018469">
    <property type="entry name" value="Dual_oxidase_maturation_fac"/>
</dbReference>
<sequence length="357" mass="39887">MTVQLGTGAMLFGAVYLPYWNVGDAHIVSQFRAHSTERHESLIGVRVGLGSLNITMKYVRTVGNIHKKYDGLYFNERYDITGVSSMASELHQAYHNGLPYPMLKVLEYFSLNQEGFNWGRHYRVAGHYTYSLSLIAIAIWILQFALLGLVPHHYSKAGIVSGVFVLIADLVYMCLCPCTLKIAFIGTGGGLVFMDMHYGYSFYISVLAGFFMIVFNTGLSVLQYFRLYKISTFFSSSIDEYVGPHCSWNHLGKSTSNSVTSGEASEVSTYISEEIASGKSLEPRTREPTETTVAASSETSERKHSRTSSIRSFESASSLESSSLERAPSQFTLDEHEDVPDRPESPRISRSQFRINV</sequence>
<feature type="region of interest" description="Disordered" evidence="7">
    <location>
        <begin position="277"/>
        <end position="357"/>
    </location>
</feature>
<feature type="compositionally biased region" description="Low complexity" evidence="7">
    <location>
        <begin position="307"/>
        <end position="329"/>
    </location>
</feature>
<dbReference type="Proteomes" id="UP000298663">
    <property type="component" value="Unassembled WGS sequence"/>
</dbReference>
<evidence type="ECO:0000256" key="4">
    <source>
        <dbReference type="ARBA" id="ARBA00022989"/>
    </source>
</evidence>
<evidence type="ECO:0000256" key="1">
    <source>
        <dbReference type="ARBA" id="ARBA00004141"/>
    </source>
</evidence>
<dbReference type="GO" id="GO:0005789">
    <property type="term" value="C:endoplasmic reticulum membrane"/>
    <property type="evidence" value="ECO:0007669"/>
    <property type="project" value="InterPro"/>
</dbReference>
<evidence type="ECO:0000256" key="2">
    <source>
        <dbReference type="ARBA" id="ARBA00009816"/>
    </source>
</evidence>
<dbReference type="PANTHER" id="PTHR31158">
    <property type="entry name" value="DUAL OXIDASE 2"/>
    <property type="match status" value="1"/>
</dbReference>
<evidence type="ECO:0000313" key="9">
    <source>
        <dbReference type="EMBL" id="TKR75852.1"/>
    </source>
</evidence>
<evidence type="ECO:0000256" key="7">
    <source>
        <dbReference type="SAM" id="MobiDB-lite"/>
    </source>
</evidence>
<accession>A0A4U5N1D2</accession>
<comment type="similarity">
    <text evidence="2">Belongs to the DUOXA family.</text>
</comment>
<proteinExistence type="inferred from homology"/>
<dbReference type="Pfam" id="PF10204">
    <property type="entry name" value="DuoxA"/>
    <property type="match status" value="1"/>
</dbReference>
<comment type="subcellular location">
    <subcellularLocation>
        <location evidence="1">Membrane</location>
        <topology evidence="1">Multi-pass membrane protein</topology>
    </subcellularLocation>
</comment>
<keyword evidence="10" id="KW-1185">Reference proteome</keyword>
<evidence type="ECO:0000256" key="3">
    <source>
        <dbReference type="ARBA" id="ARBA00022692"/>
    </source>
</evidence>
<comment type="caution">
    <text evidence="9">The sequence shown here is derived from an EMBL/GenBank/DDBJ whole genome shotgun (WGS) entry which is preliminary data.</text>
</comment>
<evidence type="ECO:0008006" key="11">
    <source>
        <dbReference type="Google" id="ProtNLM"/>
    </source>
</evidence>
<protein>
    <recommendedName>
        <fullName evidence="11">DUOXA-like protein C06E1.3</fullName>
    </recommendedName>
</protein>
<feature type="transmembrane region" description="Helical" evidence="8">
    <location>
        <begin position="157"/>
        <end position="175"/>
    </location>
</feature>